<organism evidence="13 14">
    <name type="scientific">Xenopus laevis</name>
    <name type="common">African clawed frog</name>
    <dbReference type="NCBI Taxonomy" id="8355"/>
    <lineage>
        <taxon>Eukaryota</taxon>
        <taxon>Metazoa</taxon>
        <taxon>Chordata</taxon>
        <taxon>Craniata</taxon>
        <taxon>Vertebrata</taxon>
        <taxon>Euteleostomi</taxon>
        <taxon>Amphibia</taxon>
        <taxon>Batrachia</taxon>
        <taxon>Anura</taxon>
        <taxon>Pipoidea</taxon>
        <taxon>Pipidae</taxon>
        <taxon>Xenopodinae</taxon>
        <taxon>Xenopus</taxon>
        <taxon>Xenopus</taxon>
    </lineage>
</organism>
<evidence type="ECO:0000256" key="11">
    <source>
        <dbReference type="SAM" id="MobiDB-lite"/>
    </source>
</evidence>
<dbReference type="GO" id="GO:0015252">
    <property type="term" value="F:proton channel activity"/>
    <property type="evidence" value="ECO:0000318"/>
    <property type="project" value="GO_Central"/>
</dbReference>
<feature type="transmembrane region" description="Helical" evidence="12">
    <location>
        <begin position="208"/>
        <end position="229"/>
    </location>
</feature>
<keyword evidence="7 12" id="KW-1133">Transmembrane helix</keyword>
<evidence type="ECO:0000256" key="6">
    <source>
        <dbReference type="ARBA" id="ARBA00022781"/>
    </source>
</evidence>
<keyword evidence="5 12" id="KW-0812">Transmembrane</keyword>
<evidence type="ECO:0000256" key="1">
    <source>
        <dbReference type="ARBA" id="ARBA00004651"/>
    </source>
</evidence>
<dbReference type="PANTHER" id="PTHR21522:SF65">
    <property type="entry name" value="PROTON CHANNEL OTOP2"/>
    <property type="match status" value="1"/>
</dbReference>
<dbReference type="RefSeq" id="XP_041434631.1">
    <property type="nucleotide sequence ID" value="XM_041578697.1"/>
</dbReference>
<evidence type="ECO:0000256" key="10">
    <source>
        <dbReference type="ARBA" id="ARBA00023303"/>
    </source>
</evidence>
<feature type="compositionally biased region" description="Basic and acidic residues" evidence="11">
    <location>
        <begin position="1"/>
        <end position="12"/>
    </location>
</feature>
<evidence type="ECO:0000256" key="2">
    <source>
        <dbReference type="ARBA" id="ARBA00006513"/>
    </source>
</evidence>
<feature type="transmembrane region" description="Helical" evidence="12">
    <location>
        <begin position="387"/>
        <end position="413"/>
    </location>
</feature>
<feature type="transmembrane region" description="Helical" evidence="12">
    <location>
        <begin position="345"/>
        <end position="366"/>
    </location>
</feature>
<feature type="compositionally biased region" description="Basic and acidic residues" evidence="11">
    <location>
        <begin position="37"/>
        <end position="53"/>
    </location>
</feature>
<feature type="transmembrane region" description="Helical" evidence="12">
    <location>
        <begin position="428"/>
        <end position="452"/>
    </location>
</feature>
<comment type="subcellular location">
    <subcellularLocation>
        <location evidence="1">Cell membrane</location>
        <topology evidence="1">Multi-pass membrane protein</topology>
    </subcellularLocation>
</comment>
<feature type="transmembrane region" description="Helical" evidence="12">
    <location>
        <begin position="500"/>
        <end position="518"/>
    </location>
</feature>
<dbReference type="PANTHER" id="PTHR21522">
    <property type="entry name" value="PROTON CHANNEL OTOP"/>
    <property type="match status" value="1"/>
</dbReference>
<dbReference type="GeneID" id="108702214"/>
<feature type="transmembrane region" description="Helical" evidence="12">
    <location>
        <begin position="271"/>
        <end position="290"/>
    </location>
</feature>
<gene>
    <name evidence="14" type="primary">LOC108702214</name>
</gene>
<dbReference type="OrthoDB" id="6429739at2759"/>
<sequence length="658" mass="74137">MYNTETDHEDLKVPYSPSEVLEMPQISKQDLNASHATNDEREAPNMSDRDQEMPKIASESLVMPPPSKECMNVPQVTDKDLDMSHPPSEDAMPSPPAQVLNPESSVAQMDLSLQNQVMTTPSGHSEVWKKGGRLLSALMAINIGLFGSVLVSSGSLEHVIVQDKEVLAFLVVLMLLSVFWMIFQFYFSCQKNAVLYKDSHAGPVWLRGGLVFFGICSLVMDVFKIGYYISYIDCESPIKLIHPMVQSAFIIMQTYFLWVSSKHCVQIHKNISRYGLMLILITNLSIWMAAVTDESVHQTRDLEDDHKIVHSNPAGSHDHKEVIGAHKHTCQCSNHLCHIFQTGYYYLYPFNIEYSLFASAMTYVMWKNVGREMDDQVAHHSRLSLCFCFKNMFAGFLFGGAVLLCGVVVLVIYKVKINLPNKLYRAHILFYSFNIVALALMSLGSLAGSIIYRFDKRHMDAHKNPTRTLDVTLLLGAALGQYCISYYSIVAMVATSPGELINALNLLYSILMIVQLTLQNTFIIEGLHREPFQDAAPQPEKGLIFANETVAPSLSHNETPGFSAPAPDFPVKPKQSIAEPPWNLKRRLVQEISLFLLLCNIILWLMPAFGARPQLKNNLELNFYGLYVWTIITNICLPFGIFYRMHAAASLLEVFRMS</sequence>
<keyword evidence="8" id="KW-0406">Ion transport</keyword>
<dbReference type="GO" id="GO:0005886">
    <property type="term" value="C:plasma membrane"/>
    <property type="evidence" value="ECO:0000318"/>
    <property type="project" value="GO_Central"/>
</dbReference>
<keyword evidence="10" id="KW-0407">Ion channel</keyword>
<feature type="transmembrane region" description="Helical" evidence="12">
    <location>
        <begin position="166"/>
        <end position="187"/>
    </location>
</feature>
<feature type="transmembrane region" description="Helical" evidence="12">
    <location>
        <begin position="241"/>
        <end position="259"/>
    </location>
</feature>
<dbReference type="AlphaFoldDB" id="A0A1L8EN11"/>
<evidence type="ECO:0000313" key="14">
    <source>
        <dbReference type="RefSeq" id="XP_041434631.1"/>
    </source>
</evidence>
<protein>
    <submittedName>
        <fullName evidence="14">Proton channel OTOP2</fullName>
    </submittedName>
</protein>
<keyword evidence="6" id="KW-0375">Hydrogen ion transport</keyword>
<dbReference type="GO" id="GO:1902600">
    <property type="term" value="P:proton transmembrane transport"/>
    <property type="evidence" value="ECO:0000318"/>
    <property type="project" value="GO_Central"/>
</dbReference>
<keyword evidence="9 12" id="KW-0472">Membrane</keyword>
<feature type="transmembrane region" description="Helical" evidence="12">
    <location>
        <begin position="134"/>
        <end position="154"/>
    </location>
</feature>
<comment type="similarity">
    <text evidence="2">Belongs to the otopetrin family.</text>
</comment>
<evidence type="ECO:0000256" key="12">
    <source>
        <dbReference type="SAM" id="Phobius"/>
    </source>
</evidence>
<evidence type="ECO:0000256" key="4">
    <source>
        <dbReference type="ARBA" id="ARBA00022475"/>
    </source>
</evidence>
<feature type="compositionally biased region" description="Polar residues" evidence="11">
    <location>
        <begin position="26"/>
        <end position="36"/>
    </location>
</feature>
<evidence type="ECO:0000256" key="3">
    <source>
        <dbReference type="ARBA" id="ARBA00022448"/>
    </source>
</evidence>
<dbReference type="OMA" id="DGFLITC"/>
<dbReference type="PaxDb" id="8355-A0A1L8EN11"/>
<dbReference type="InterPro" id="IPR004878">
    <property type="entry name" value="Otopetrin"/>
</dbReference>
<feature type="transmembrane region" description="Helical" evidence="12">
    <location>
        <begin position="592"/>
        <end position="611"/>
    </location>
</feature>
<keyword evidence="4" id="KW-1003">Cell membrane</keyword>
<dbReference type="Proteomes" id="UP000186698">
    <property type="component" value="Chromosome 9_10S"/>
</dbReference>
<keyword evidence="3" id="KW-0813">Transport</keyword>
<evidence type="ECO:0000256" key="5">
    <source>
        <dbReference type="ARBA" id="ARBA00022692"/>
    </source>
</evidence>
<accession>A0A1L8EN11</accession>
<keyword evidence="13" id="KW-1185">Reference proteome</keyword>
<name>A0A1L8EN11_XENLA</name>
<evidence type="ECO:0000313" key="13">
    <source>
        <dbReference type="Proteomes" id="UP000186698"/>
    </source>
</evidence>
<evidence type="ECO:0000256" key="8">
    <source>
        <dbReference type="ARBA" id="ARBA00023065"/>
    </source>
</evidence>
<dbReference type="Pfam" id="PF03189">
    <property type="entry name" value="Otopetrin"/>
    <property type="match status" value="2"/>
</dbReference>
<feature type="region of interest" description="Disordered" evidence="11">
    <location>
        <begin position="1"/>
        <end position="68"/>
    </location>
</feature>
<dbReference type="KEGG" id="xla:108702214"/>
<feature type="transmembrane region" description="Helical" evidence="12">
    <location>
        <begin position="473"/>
        <end position="494"/>
    </location>
</feature>
<proteinExistence type="inferred from homology"/>
<feature type="transmembrane region" description="Helical" evidence="12">
    <location>
        <begin position="623"/>
        <end position="643"/>
    </location>
</feature>
<reference evidence="14" key="1">
    <citation type="submission" date="2025-08" db="UniProtKB">
        <authorList>
            <consortium name="RefSeq"/>
        </authorList>
    </citation>
    <scope>IDENTIFICATION</scope>
    <source>
        <strain evidence="14">J_2021</strain>
        <tissue evidence="14">Erythrocytes</tissue>
    </source>
</reference>
<evidence type="ECO:0000256" key="7">
    <source>
        <dbReference type="ARBA" id="ARBA00022989"/>
    </source>
</evidence>
<evidence type="ECO:0000256" key="9">
    <source>
        <dbReference type="ARBA" id="ARBA00023136"/>
    </source>
</evidence>